<evidence type="ECO:0000256" key="10">
    <source>
        <dbReference type="PROSITE-ProRule" id="PRU01360"/>
    </source>
</evidence>
<sequence>MTMIKRLPTLLALCLGVHSYAQDSTKSKQLDEVIVTANKLAQKQSATGKVITVIPKEVIEKSSGRTVGQILNEQAGVSINGSLNNMGTNQSVFMRGAASGRTLILMDGIPVYDPSLSGNEFDLNLLSLNDIERIEICRGAQSTLYGSDAVAGVINIITVKQNVTKPLNAKATISGGNYGTFRGNAQVYGKAGKLTYSARYARLSTDGFSTAYDSSKKGGFDNDGFKGDVANASMQFQATPGLTFRSFIQYSNNKTDIDNGAYRDDKDYTAKTKNLIAGGGFNFRKTGISLTGNYQYSNNTRNQVDDSTDAPGFAKYSAFDFFGKAQFIEAYANINLGEGFSWLQGADYRYSSMNSQTLSISSFGPFAEAFRDTAHSQASLYSSLFYNAANEKLNIELGGRMNVHSRYGSNYTFTFNPSYNFNRYFRLFGSIATAFKAPTLYQLYSGYGDPSLQPERSTTYEAGAQVTYIRSTARLVYFKRRIKDGIDFDYINYKYFNSAKQTVNGIELEGSVKPFNELTVTFNYTYLDPKEQIQSRETFKDTAYHYLLRRPKHNVNFTAGYQVNNALYVSASGKYVSNRYDVGGYQMADVALADYFLLGAYAEYKFPKYVKMFVDARNITDKQFFDIQGYNSIPFMINGGIILNW</sequence>
<dbReference type="InterPro" id="IPR039426">
    <property type="entry name" value="TonB-dep_rcpt-like"/>
</dbReference>
<feature type="domain" description="TonB-dependent receptor plug" evidence="14">
    <location>
        <begin position="45"/>
        <end position="153"/>
    </location>
</feature>
<feature type="chain" id="PRO_5020946321" evidence="12">
    <location>
        <begin position="22"/>
        <end position="645"/>
    </location>
</feature>
<name>A0A4S8I3D6_9BACT</name>
<gene>
    <name evidence="15" type="ORF">FAM09_04975</name>
</gene>
<evidence type="ECO:0000256" key="3">
    <source>
        <dbReference type="ARBA" id="ARBA00022452"/>
    </source>
</evidence>
<dbReference type="GO" id="GO:0015889">
    <property type="term" value="P:cobalamin transport"/>
    <property type="evidence" value="ECO:0007669"/>
    <property type="project" value="TreeGrafter"/>
</dbReference>
<keyword evidence="2 10" id="KW-0813">Transport</keyword>
<dbReference type="CDD" id="cd01347">
    <property type="entry name" value="ligand_gated_channel"/>
    <property type="match status" value="1"/>
</dbReference>
<evidence type="ECO:0000256" key="9">
    <source>
        <dbReference type="ARBA" id="ARBA00023237"/>
    </source>
</evidence>
<evidence type="ECO:0000256" key="8">
    <source>
        <dbReference type="ARBA" id="ARBA00023136"/>
    </source>
</evidence>
<feature type="signal peptide" evidence="12">
    <location>
        <begin position="1"/>
        <end position="21"/>
    </location>
</feature>
<dbReference type="GO" id="GO:0009279">
    <property type="term" value="C:cell outer membrane"/>
    <property type="evidence" value="ECO:0007669"/>
    <property type="project" value="UniProtKB-SubCell"/>
</dbReference>
<evidence type="ECO:0000313" key="15">
    <source>
        <dbReference type="EMBL" id="THU41464.1"/>
    </source>
</evidence>
<keyword evidence="7 11" id="KW-0798">TonB box</keyword>
<dbReference type="GO" id="GO:0006811">
    <property type="term" value="P:monoatomic ion transport"/>
    <property type="evidence" value="ECO:0007669"/>
    <property type="project" value="UniProtKB-KW"/>
</dbReference>
<dbReference type="SUPFAM" id="SSF56935">
    <property type="entry name" value="Porins"/>
    <property type="match status" value="1"/>
</dbReference>
<keyword evidence="6" id="KW-0406">Ion transport</keyword>
<comment type="similarity">
    <text evidence="10 11">Belongs to the TonB-dependent receptor family.</text>
</comment>
<dbReference type="InterPro" id="IPR036942">
    <property type="entry name" value="Beta-barrel_TonB_sf"/>
</dbReference>
<keyword evidence="5 12" id="KW-0732">Signal</keyword>
<feature type="domain" description="TonB-dependent receptor-like beta-barrel" evidence="13">
    <location>
        <begin position="220"/>
        <end position="619"/>
    </location>
</feature>
<dbReference type="EMBL" id="STFF01000001">
    <property type="protein sequence ID" value="THU41464.1"/>
    <property type="molecule type" value="Genomic_DNA"/>
</dbReference>
<keyword evidence="4 10" id="KW-0812">Transmembrane</keyword>
<evidence type="ECO:0000256" key="4">
    <source>
        <dbReference type="ARBA" id="ARBA00022692"/>
    </source>
</evidence>
<evidence type="ECO:0000256" key="5">
    <source>
        <dbReference type="ARBA" id="ARBA00022729"/>
    </source>
</evidence>
<evidence type="ECO:0000259" key="14">
    <source>
        <dbReference type="Pfam" id="PF07715"/>
    </source>
</evidence>
<accession>A0A4S8I3D6</accession>
<dbReference type="PROSITE" id="PS52016">
    <property type="entry name" value="TONB_DEPENDENT_REC_3"/>
    <property type="match status" value="1"/>
</dbReference>
<keyword evidence="8 10" id="KW-0472">Membrane</keyword>
<keyword evidence="3 10" id="KW-1134">Transmembrane beta strand</keyword>
<dbReference type="InterPro" id="IPR037066">
    <property type="entry name" value="Plug_dom_sf"/>
</dbReference>
<organism evidence="15 16">
    <name type="scientific">Niastella caeni</name>
    <dbReference type="NCBI Taxonomy" id="2569763"/>
    <lineage>
        <taxon>Bacteria</taxon>
        <taxon>Pseudomonadati</taxon>
        <taxon>Bacteroidota</taxon>
        <taxon>Chitinophagia</taxon>
        <taxon>Chitinophagales</taxon>
        <taxon>Chitinophagaceae</taxon>
        <taxon>Niastella</taxon>
    </lineage>
</organism>
<evidence type="ECO:0000256" key="7">
    <source>
        <dbReference type="ARBA" id="ARBA00023077"/>
    </source>
</evidence>
<keyword evidence="16" id="KW-1185">Reference proteome</keyword>
<dbReference type="AlphaFoldDB" id="A0A4S8I3D6"/>
<evidence type="ECO:0000259" key="13">
    <source>
        <dbReference type="Pfam" id="PF00593"/>
    </source>
</evidence>
<evidence type="ECO:0000256" key="6">
    <source>
        <dbReference type="ARBA" id="ARBA00023065"/>
    </source>
</evidence>
<evidence type="ECO:0000313" key="16">
    <source>
        <dbReference type="Proteomes" id="UP000306918"/>
    </source>
</evidence>
<dbReference type="PANTHER" id="PTHR30069">
    <property type="entry name" value="TONB-DEPENDENT OUTER MEMBRANE RECEPTOR"/>
    <property type="match status" value="1"/>
</dbReference>
<evidence type="ECO:0000256" key="1">
    <source>
        <dbReference type="ARBA" id="ARBA00004571"/>
    </source>
</evidence>
<dbReference type="Pfam" id="PF07715">
    <property type="entry name" value="Plug"/>
    <property type="match status" value="1"/>
</dbReference>
<dbReference type="Pfam" id="PF00593">
    <property type="entry name" value="TonB_dep_Rec_b-barrel"/>
    <property type="match status" value="1"/>
</dbReference>
<dbReference type="Gene3D" id="2.170.130.10">
    <property type="entry name" value="TonB-dependent receptor, plug domain"/>
    <property type="match status" value="1"/>
</dbReference>
<dbReference type="OrthoDB" id="9764669at2"/>
<keyword evidence="15" id="KW-0675">Receptor</keyword>
<protein>
    <submittedName>
        <fullName evidence="15">TonB-dependent receptor</fullName>
    </submittedName>
</protein>
<comment type="caution">
    <text evidence="15">The sequence shown here is derived from an EMBL/GenBank/DDBJ whole genome shotgun (WGS) entry which is preliminary data.</text>
</comment>
<comment type="subcellular location">
    <subcellularLocation>
        <location evidence="1 10">Cell outer membrane</location>
        <topology evidence="1 10">Multi-pass membrane protein</topology>
    </subcellularLocation>
</comment>
<evidence type="ECO:0000256" key="12">
    <source>
        <dbReference type="SAM" id="SignalP"/>
    </source>
</evidence>
<keyword evidence="9 10" id="KW-0998">Cell outer membrane</keyword>
<dbReference type="Proteomes" id="UP000306918">
    <property type="component" value="Unassembled WGS sequence"/>
</dbReference>
<evidence type="ECO:0000256" key="2">
    <source>
        <dbReference type="ARBA" id="ARBA00022448"/>
    </source>
</evidence>
<dbReference type="InterPro" id="IPR012910">
    <property type="entry name" value="Plug_dom"/>
</dbReference>
<evidence type="ECO:0000256" key="11">
    <source>
        <dbReference type="RuleBase" id="RU003357"/>
    </source>
</evidence>
<dbReference type="Gene3D" id="2.40.170.20">
    <property type="entry name" value="TonB-dependent receptor, beta-barrel domain"/>
    <property type="match status" value="1"/>
</dbReference>
<proteinExistence type="inferred from homology"/>
<reference evidence="15 16" key="1">
    <citation type="submission" date="2019-04" db="EMBL/GenBank/DDBJ databases">
        <title>Niastella caeni sp. nov., isolated from activated sludge.</title>
        <authorList>
            <person name="Sheng M."/>
        </authorList>
    </citation>
    <scope>NUCLEOTIDE SEQUENCE [LARGE SCALE GENOMIC DNA]</scope>
    <source>
        <strain evidence="15 16">HX-2-15</strain>
    </source>
</reference>
<dbReference type="PANTHER" id="PTHR30069:SF53">
    <property type="entry name" value="COLICIN I RECEPTOR-RELATED"/>
    <property type="match status" value="1"/>
</dbReference>
<dbReference type="InterPro" id="IPR000531">
    <property type="entry name" value="Beta-barrel_TonB"/>
</dbReference>